<dbReference type="EMBL" id="CP006019">
    <property type="protein sequence ID" value="AIF69702.1"/>
    <property type="molecule type" value="Genomic_DNA"/>
</dbReference>
<dbReference type="GeneID" id="24842423"/>
<accession>A0A075LUN8</accession>
<dbReference type="Proteomes" id="UP000027981">
    <property type="component" value="Chromosome"/>
</dbReference>
<evidence type="ECO:0000256" key="2">
    <source>
        <dbReference type="ARBA" id="ARBA00022840"/>
    </source>
</evidence>
<dbReference type="PROSITE" id="PS51146">
    <property type="entry name" value="KAIC"/>
    <property type="match status" value="1"/>
</dbReference>
<dbReference type="Gene3D" id="3.40.50.300">
    <property type="entry name" value="P-loop containing nucleotide triphosphate hydrolases"/>
    <property type="match status" value="1"/>
</dbReference>
<dbReference type="eggNOG" id="arCOG01171">
    <property type="taxonomic scope" value="Archaea"/>
</dbReference>
<protein>
    <recommendedName>
        <fullName evidence="3">KaiC domain-containing protein</fullName>
    </recommendedName>
</protein>
<dbReference type="OrthoDB" id="27015at2157"/>
<proteinExistence type="predicted"/>
<keyword evidence="5" id="KW-1185">Reference proteome</keyword>
<dbReference type="PANTHER" id="PTHR43637">
    <property type="entry name" value="UPF0273 PROTEIN TM_0370"/>
    <property type="match status" value="1"/>
</dbReference>
<dbReference type="RefSeq" id="WP_048165231.1">
    <property type="nucleotide sequence ID" value="NZ_CP006019.1"/>
</dbReference>
<dbReference type="STRING" id="1343739.PAP_06525"/>
<dbReference type="KEGG" id="ppac:PAP_06525"/>
<keyword evidence="1" id="KW-0547">Nucleotide-binding</keyword>
<dbReference type="SUPFAM" id="SSF52540">
    <property type="entry name" value="P-loop containing nucleoside triphosphate hydrolases"/>
    <property type="match status" value="1"/>
</dbReference>
<dbReference type="Pfam" id="PF06745">
    <property type="entry name" value="ATPase"/>
    <property type="match status" value="1"/>
</dbReference>
<dbReference type="InterPro" id="IPR014774">
    <property type="entry name" value="KaiC-like_dom"/>
</dbReference>
<dbReference type="InterPro" id="IPR027417">
    <property type="entry name" value="P-loop_NTPase"/>
</dbReference>
<dbReference type="InterPro" id="IPR010624">
    <property type="entry name" value="KaiC_dom"/>
</dbReference>
<reference evidence="4 5" key="2">
    <citation type="journal article" date="2015" name="Genome Announc.">
        <title>Complete Genome Sequence of Hyperthermophilic Piezophilic Archaeon Palaeococcus pacificus DY20341T, Isolated from Deep-Sea Hydrothermal Sediments.</title>
        <authorList>
            <person name="Zeng X."/>
            <person name="Jebbar M."/>
            <person name="Shao Z."/>
        </authorList>
    </citation>
    <scope>NUCLEOTIDE SEQUENCE [LARGE SCALE GENOMIC DNA]</scope>
    <source>
        <strain evidence="4 5">DY20341</strain>
    </source>
</reference>
<evidence type="ECO:0000256" key="1">
    <source>
        <dbReference type="ARBA" id="ARBA00022741"/>
    </source>
</evidence>
<organism evidence="4 5">
    <name type="scientific">Palaeococcus pacificus DY20341</name>
    <dbReference type="NCBI Taxonomy" id="1343739"/>
    <lineage>
        <taxon>Archaea</taxon>
        <taxon>Methanobacteriati</taxon>
        <taxon>Methanobacteriota</taxon>
        <taxon>Thermococci</taxon>
        <taxon>Thermococcales</taxon>
        <taxon>Thermococcaceae</taxon>
        <taxon>Palaeococcus</taxon>
    </lineage>
</organism>
<name>A0A075LUN8_9EURY</name>
<dbReference type="AlphaFoldDB" id="A0A075LUN8"/>
<feature type="domain" description="KaiC" evidence="3">
    <location>
        <begin position="4"/>
        <end position="237"/>
    </location>
</feature>
<evidence type="ECO:0000313" key="5">
    <source>
        <dbReference type="Proteomes" id="UP000027981"/>
    </source>
</evidence>
<reference evidence="5" key="1">
    <citation type="submission" date="2013-06" db="EMBL/GenBank/DDBJ databases">
        <title>Complete Genome Sequence of Hyperthermophilic Palaeococcus pacificus DY20341T, Isolated from a Deep-Sea Hydrothermal Sediments.</title>
        <authorList>
            <person name="Zeng X."/>
            <person name="Shao Z."/>
        </authorList>
    </citation>
    <scope>NUCLEOTIDE SEQUENCE [LARGE SCALE GENOMIC DNA]</scope>
    <source>
        <strain evidence="5">DY20341</strain>
    </source>
</reference>
<sequence>MKSMRAKFGIEPLDDVLLNGGIPKGNIVLIVGQETAGKTILSWQFVYNGVKKFREKSLFVSLEGRKKEIIEYLSSFYNRRISESKSLQIIGTDKINEFLLKNDMLSSPIEGLIILLNEVFSKFKPDRLVIDDIYFLFPLIEKTSIQKEMFRLYLFLKSKEITTIITTMRYWDRSRLTMFCEDNCCDGTIELEMAERSIGLRRYILVHKMRGTAHLRKKMPYEIADGGIMIYYDKEMY</sequence>
<dbReference type="HOGENOM" id="CLU_023669_2_0_2"/>
<dbReference type="GO" id="GO:0005524">
    <property type="term" value="F:ATP binding"/>
    <property type="evidence" value="ECO:0007669"/>
    <property type="project" value="UniProtKB-KW"/>
</dbReference>
<keyword evidence="2" id="KW-0067">ATP-binding</keyword>
<dbReference type="PANTHER" id="PTHR43637:SF1">
    <property type="entry name" value="UPF0273 PROTEIN TM_0370"/>
    <property type="match status" value="1"/>
</dbReference>
<gene>
    <name evidence="4" type="ORF">PAP_06525</name>
</gene>
<evidence type="ECO:0000313" key="4">
    <source>
        <dbReference type="EMBL" id="AIF69702.1"/>
    </source>
</evidence>
<evidence type="ECO:0000259" key="3">
    <source>
        <dbReference type="PROSITE" id="PS51146"/>
    </source>
</evidence>